<feature type="transmembrane region" description="Helical" evidence="6">
    <location>
        <begin position="818"/>
        <end position="841"/>
    </location>
</feature>
<dbReference type="OrthoDB" id="5933722at2"/>
<feature type="transmembrane region" description="Helical" evidence="6">
    <location>
        <begin position="94"/>
        <end position="117"/>
    </location>
</feature>
<dbReference type="PANTHER" id="PTHR30572">
    <property type="entry name" value="MEMBRANE COMPONENT OF TRANSPORTER-RELATED"/>
    <property type="match status" value="1"/>
</dbReference>
<dbReference type="GO" id="GO:0022857">
    <property type="term" value="F:transmembrane transporter activity"/>
    <property type="evidence" value="ECO:0007669"/>
    <property type="project" value="TreeGrafter"/>
</dbReference>
<dbReference type="RefSeq" id="WP_089354880.1">
    <property type="nucleotide sequence ID" value="NZ_FZPD01000001.1"/>
</dbReference>
<keyword evidence="10" id="KW-1185">Reference proteome</keyword>
<reference evidence="9 10" key="1">
    <citation type="submission" date="2017-06" db="EMBL/GenBank/DDBJ databases">
        <authorList>
            <person name="Kim H.J."/>
            <person name="Triplett B.A."/>
        </authorList>
    </citation>
    <scope>NUCLEOTIDE SEQUENCE [LARGE SCALE GENOMIC DNA]</scope>
    <source>
        <strain evidence="9 10">DSM 19307</strain>
    </source>
</reference>
<evidence type="ECO:0000313" key="9">
    <source>
        <dbReference type="EMBL" id="SNS42604.1"/>
    </source>
</evidence>
<dbReference type="PANTHER" id="PTHR30572:SF18">
    <property type="entry name" value="ABC-TYPE MACROLIDE FAMILY EXPORT SYSTEM PERMEASE COMPONENT 2"/>
    <property type="match status" value="1"/>
</dbReference>
<evidence type="ECO:0000256" key="2">
    <source>
        <dbReference type="ARBA" id="ARBA00022475"/>
    </source>
</evidence>
<name>A0A239EFB6_EKHLU</name>
<dbReference type="Proteomes" id="UP000198393">
    <property type="component" value="Unassembled WGS sequence"/>
</dbReference>
<comment type="subcellular location">
    <subcellularLocation>
        <location evidence="1">Cell membrane</location>
        <topology evidence="1">Multi-pass membrane protein</topology>
    </subcellularLocation>
</comment>
<keyword evidence="5 6" id="KW-0472">Membrane</keyword>
<evidence type="ECO:0000256" key="1">
    <source>
        <dbReference type="ARBA" id="ARBA00004651"/>
    </source>
</evidence>
<dbReference type="Pfam" id="PF12704">
    <property type="entry name" value="MacB_PCD"/>
    <property type="match status" value="2"/>
</dbReference>
<feature type="domain" description="ABC3 transporter permease C-terminal" evidence="7">
    <location>
        <begin position="769"/>
        <end position="882"/>
    </location>
</feature>
<keyword evidence="3 6" id="KW-0812">Transmembrane</keyword>
<feature type="domain" description="ABC3 transporter permease C-terminal" evidence="7">
    <location>
        <begin position="378"/>
        <end position="495"/>
    </location>
</feature>
<feature type="transmembrane region" description="Helical" evidence="6">
    <location>
        <begin position="853"/>
        <end position="872"/>
    </location>
</feature>
<evidence type="ECO:0000256" key="3">
    <source>
        <dbReference type="ARBA" id="ARBA00022692"/>
    </source>
</evidence>
<dbReference type="InterPro" id="IPR050250">
    <property type="entry name" value="Macrolide_Exporter_MacB"/>
</dbReference>
<feature type="transmembrane region" description="Helical" evidence="6">
    <location>
        <begin position="419"/>
        <end position="447"/>
    </location>
</feature>
<evidence type="ECO:0000259" key="8">
    <source>
        <dbReference type="Pfam" id="PF12704"/>
    </source>
</evidence>
<keyword evidence="4 6" id="KW-1133">Transmembrane helix</keyword>
<proteinExistence type="predicted"/>
<accession>A0A239EFB6</accession>
<dbReference type="Pfam" id="PF02687">
    <property type="entry name" value="FtsX"/>
    <property type="match status" value="2"/>
</dbReference>
<feature type="transmembrane region" description="Helical" evidence="6">
    <location>
        <begin position="766"/>
        <end position="790"/>
    </location>
</feature>
<evidence type="ECO:0000256" key="4">
    <source>
        <dbReference type="ARBA" id="ARBA00022989"/>
    </source>
</evidence>
<dbReference type="EMBL" id="FZPD01000001">
    <property type="protein sequence ID" value="SNS42604.1"/>
    <property type="molecule type" value="Genomic_DNA"/>
</dbReference>
<dbReference type="InterPro" id="IPR047699">
    <property type="entry name" value="Permease_put_prefix"/>
</dbReference>
<feature type="transmembrane region" description="Helical" evidence="6">
    <location>
        <begin position="373"/>
        <end position="394"/>
    </location>
</feature>
<feature type="domain" description="MacB-like periplasmic core" evidence="8">
    <location>
        <begin position="97"/>
        <end position="329"/>
    </location>
</feature>
<feature type="transmembrane region" description="Helical" evidence="6">
    <location>
        <begin position="467"/>
        <end position="491"/>
    </location>
</feature>
<sequence length="889" mass="100969">MSTPRPPRLFARFFQWYCNPRLQEAILGDMEEQFEEDIETHGLNKARRRFAWTVIRFFRKDIIKPLSGTQKLNYYGMLKNYFITSIRFIKREKVFALMNISGLALGIACAIVIYKILDHEYSYNKHQQHYANLYRVLNEDITTRGKLLYRAQTNPLAGAIRSDFTGVNATMTFYDRDGLIGIPDGEGNIQRFQENKGVVFVEPQFLEMFTLRFLVGDQKSALSEQGKVILTESKAKKYFGLSSFNLHEAIGREVILENEKTLYVSAVVEDEPNTSDFPFEVIFHHMDQDAANPWFRNGQDWDEYNSATNCYVLLDKGVNPNDFEKQLETIVDKYLPKHAAENRTYRLQPFSDLHYSGEVRSTYAGITSTKNELMILGLVGLFLIITACINFVNLSTAQAVKRSKEVGVRKTMGSSRSQLMIQFLCETFLITVLATICALFLASFLVGEVADIFKYEMQLDIMSDVQIIYFLLSLILGVTIVAGIYPSLILARMNPVLAIKNSLNVKQTSGFLSLRKGLVVLQFAISQILIISILILKAQMDFFQTKDLGFNDESIVVVDLPENDSTRLSVLKSELLSHSSVSKVSLSTSGPMASWRSTNPIFHPNIEGQDVSGNLKNVDEDYFDLYEMEFLAGEPFKATDPQNYVVINRQMTKVLGFEDPHDALGERIKYGRGSLEMIVVGVVKDFHTASLHAEIDNVFLANYSWNIFQANIKLHSSENSFSEFKHALNHIEESWEAQFPEHVFDFDFYDEQLAAMYTLELSVAKVFRIFVIIAILIGALGLYGLVSFIANQKTKEIGIRKVMGASEMAIWNIFSKEFVLLLTIAFFISAPVSFYLMNAFLDTYAYRITLGSKFFIAAILLSMVIAFLTVGYKSLRVARANPIDALKDE</sequence>
<dbReference type="InterPro" id="IPR003838">
    <property type="entry name" value="ABC3_permease_C"/>
</dbReference>
<keyword evidence="2" id="KW-1003">Cell membrane</keyword>
<dbReference type="NCBIfam" id="NF038404">
    <property type="entry name" value="perm_prefix_2"/>
    <property type="match status" value="1"/>
</dbReference>
<feature type="domain" description="MacB-like periplasmic core" evidence="8">
    <location>
        <begin position="581"/>
        <end position="705"/>
    </location>
</feature>
<dbReference type="InterPro" id="IPR025857">
    <property type="entry name" value="MacB_PCD"/>
</dbReference>
<organism evidence="9 10">
    <name type="scientific">Ekhidna lutea</name>
    <dbReference type="NCBI Taxonomy" id="447679"/>
    <lineage>
        <taxon>Bacteria</taxon>
        <taxon>Pseudomonadati</taxon>
        <taxon>Bacteroidota</taxon>
        <taxon>Cytophagia</taxon>
        <taxon>Cytophagales</taxon>
        <taxon>Reichenbachiellaceae</taxon>
        <taxon>Ekhidna</taxon>
    </lineage>
</organism>
<gene>
    <name evidence="9" type="ORF">SAMN05421640_0088</name>
</gene>
<evidence type="ECO:0000256" key="6">
    <source>
        <dbReference type="SAM" id="Phobius"/>
    </source>
</evidence>
<protein>
    <submittedName>
        <fullName evidence="9">ABC-type antimicrobial peptide transport system, permease component</fullName>
    </submittedName>
</protein>
<feature type="transmembrane region" description="Helical" evidence="6">
    <location>
        <begin position="512"/>
        <end position="536"/>
    </location>
</feature>
<dbReference type="AlphaFoldDB" id="A0A239EFB6"/>
<evidence type="ECO:0000259" key="7">
    <source>
        <dbReference type="Pfam" id="PF02687"/>
    </source>
</evidence>
<evidence type="ECO:0000256" key="5">
    <source>
        <dbReference type="ARBA" id="ARBA00023136"/>
    </source>
</evidence>
<dbReference type="GO" id="GO:0005886">
    <property type="term" value="C:plasma membrane"/>
    <property type="evidence" value="ECO:0007669"/>
    <property type="project" value="UniProtKB-SubCell"/>
</dbReference>
<evidence type="ECO:0000313" key="10">
    <source>
        <dbReference type="Proteomes" id="UP000198393"/>
    </source>
</evidence>